<feature type="transmembrane region" description="Helical" evidence="2">
    <location>
        <begin position="37"/>
        <end position="57"/>
    </location>
</feature>
<evidence type="ECO:0000256" key="2">
    <source>
        <dbReference type="SAM" id="Phobius"/>
    </source>
</evidence>
<dbReference type="Proteomes" id="UP000001551">
    <property type="component" value="Chromosome"/>
</dbReference>
<dbReference type="RefSeq" id="WP_013486075.1">
    <property type="nucleotide sequence ID" value="NC_014828.1"/>
</dbReference>
<dbReference type="AlphaFoldDB" id="E6U4C0"/>
<proteinExistence type="predicted"/>
<dbReference type="KEGG" id="eha:Ethha_2211"/>
<feature type="region of interest" description="Disordered" evidence="1">
    <location>
        <begin position="79"/>
        <end position="99"/>
    </location>
</feature>
<feature type="compositionally biased region" description="Low complexity" evidence="1">
    <location>
        <begin position="79"/>
        <end position="98"/>
    </location>
</feature>
<keyword evidence="4" id="KW-1185">Reference proteome</keyword>
<keyword evidence="2" id="KW-0812">Transmembrane</keyword>
<gene>
    <name evidence="3" type="ordered locus">Ethha_2211</name>
</gene>
<evidence type="ECO:0000256" key="1">
    <source>
        <dbReference type="SAM" id="MobiDB-lite"/>
    </source>
</evidence>
<organism evidence="3 4">
    <name type="scientific">Ethanoligenens harbinense (strain DSM 18485 / JCM 12961 / CGMCC 1.5033 / YUAN-3)</name>
    <dbReference type="NCBI Taxonomy" id="663278"/>
    <lineage>
        <taxon>Bacteria</taxon>
        <taxon>Bacillati</taxon>
        <taxon>Bacillota</taxon>
        <taxon>Clostridia</taxon>
        <taxon>Eubacteriales</taxon>
        <taxon>Oscillospiraceae</taxon>
        <taxon>Ethanoligenens</taxon>
    </lineage>
</organism>
<evidence type="ECO:0000313" key="4">
    <source>
        <dbReference type="Proteomes" id="UP000001551"/>
    </source>
</evidence>
<keyword evidence="2" id="KW-0472">Membrane</keyword>
<feature type="transmembrane region" description="Helical" evidence="2">
    <location>
        <begin position="6"/>
        <end position="25"/>
    </location>
</feature>
<reference evidence="3 4" key="1">
    <citation type="submission" date="2010-12" db="EMBL/GenBank/DDBJ databases">
        <title>Complete sequence of Ethanoligenens harbinense YUAN-3.</title>
        <authorList>
            <person name="Lucas S."/>
            <person name="Copeland A."/>
            <person name="Lapidus A."/>
            <person name="Cheng J.-F."/>
            <person name="Bruce D."/>
            <person name="Goodwin L."/>
            <person name="Pitluck S."/>
            <person name="Chertkov O."/>
            <person name="Misra M."/>
            <person name="Detter J.C."/>
            <person name="Han C."/>
            <person name="Tapia R."/>
            <person name="Land M."/>
            <person name="Hauser L."/>
            <person name="Jeffries C."/>
            <person name="Kyrpides N."/>
            <person name="Ivanova N."/>
            <person name="Mikhailova N."/>
            <person name="Wang A."/>
            <person name="Mouttaki H."/>
            <person name="He Z."/>
            <person name="Zhou J."/>
            <person name="Hemme C.L."/>
            <person name="Woyke T."/>
        </authorList>
    </citation>
    <scope>NUCLEOTIDE SEQUENCE [LARGE SCALE GENOMIC DNA]</scope>
    <source>
        <strain evidence="4">DSM 18485 / JCM 12961 / CGMCC 1.5033 / YUAN-3</strain>
    </source>
</reference>
<sequence>MFFTVLGWIAFALFILGLIVPKTIFISKKKTRKSSLLYLLIAIVCWIIAAIISVATAKPAAVSLSSSSSSASSVASVSKSSTGSVKPAPSSAPATPSTISVNQTLSDGYYTVGVDFPAGTYNFTAASGSGNVITTDGEINEIMGDQGDKTFNNAKLQNGTVLSVSGVQLQIASSNASGATLKPRNQSGLVTKQLAAGNYTAGTDFPAGTYDLTAVSGQGNVISQNGTLPLNAIMSTDDSDGMSTKTYKNVTFKAGNTLQITGVTISISPSK</sequence>
<dbReference type="EMBL" id="CP002400">
    <property type="protein sequence ID" value="ADU27727.1"/>
    <property type="molecule type" value="Genomic_DNA"/>
</dbReference>
<dbReference type="eggNOG" id="ENOG5032ZJD">
    <property type="taxonomic scope" value="Bacteria"/>
</dbReference>
<evidence type="ECO:0000313" key="3">
    <source>
        <dbReference type="EMBL" id="ADU27727.1"/>
    </source>
</evidence>
<name>E6U4C0_ETHHY</name>
<accession>E6U4C0</accession>
<protein>
    <submittedName>
        <fullName evidence="3">Uncharacterized protein</fullName>
    </submittedName>
</protein>
<dbReference type="HOGENOM" id="CLU_1025820_0_0_9"/>
<keyword evidence="2" id="KW-1133">Transmembrane helix</keyword>